<keyword evidence="1" id="KW-0472">Membrane</keyword>
<dbReference type="EMBL" id="JAECSB010000057">
    <property type="protein sequence ID" value="MBH5144221.1"/>
    <property type="molecule type" value="Genomic_DNA"/>
</dbReference>
<dbReference type="AlphaFoldDB" id="A0A8I0ZZC3"/>
<keyword evidence="3" id="KW-1185">Reference proteome</keyword>
<name>A0A8I0ZZC3_RHOER</name>
<organism evidence="2 3">
    <name type="scientific">Rhodococcus erythropolis</name>
    <name type="common">Arthrobacter picolinophilus</name>
    <dbReference type="NCBI Taxonomy" id="1833"/>
    <lineage>
        <taxon>Bacteria</taxon>
        <taxon>Bacillati</taxon>
        <taxon>Actinomycetota</taxon>
        <taxon>Actinomycetes</taxon>
        <taxon>Mycobacteriales</taxon>
        <taxon>Nocardiaceae</taxon>
        <taxon>Rhodococcus</taxon>
        <taxon>Rhodococcus erythropolis group</taxon>
    </lineage>
</organism>
<gene>
    <name evidence="2" type="ORF">I3517_16515</name>
</gene>
<proteinExistence type="predicted"/>
<evidence type="ECO:0000313" key="2">
    <source>
        <dbReference type="EMBL" id="MBH5144221.1"/>
    </source>
</evidence>
<reference evidence="2 3" key="1">
    <citation type="submission" date="2020-12" db="EMBL/GenBank/DDBJ databases">
        <title>Draft genome sequence of furan degrading bacterial strain FUR100.</title>
        <authorList>
            <person name="Woiski C."/>
        </authorList>
    </citation>
    <scope>NUCLEOTIDE SEQUENCE [LARGE SCALE GENOMIC DNA]</scope>
    <source>
        <strain evidence="2 3">FUR100</strain>
    </source>
</reference>
<evidence type="ECO:0000313" key="3">
    <source>
        <dbReference type="Proteomes" id="UP000627573"/>
    </source>
</evidence>
<keyword evidence="1" id="KW-0812">Transmembrane</keyword>
<feature type="transmembrane region" description="Helical" evidence="1">
    <location>
        <begin position="6"/>
        <end position="24"/>
    </location>
</feature>
<evidence type="ECO:0000256" key="1">
    <source>
        <dbReference type="SAM" id="Phobius"/>
    </source>
</evidence>
<dbReference type="Proteomes" id="UP000627573">
    <property type="component" value="Unassembled WGS sequence"/>
</dbReference>
<sequence>MPVAQIILSSLTLIVALATGFLVWKANTGATDQRELAARREEWWRRFQYAAELALDEGNERRANIGVLMVKKMVTSTLAGPDELAAADVILDEVLALGDTDSDDSEDLS</sequence>
<dbReference type="RefSeq" id="WP_149357595.1">
    <property type="nucleotide sequence ID" value="NZ_JAECSB010000057.1"/>
</dbReference>
<accession>A0A8I0ZZC3</accession>
<protein>
    <submittedName>
        <fullName evidence="2">Uncharacterized protein</fullName>
    </submittedName>
</protein>
<keyword evidence="1" id="KW-1133">Transmembrane helix</keyword>
<comment type="caution">
    <text evidence="2">The sequence shown here is derived from an EMBL/GenBank/DDBJ whole genome shotgun (WGS) entry which is preliminary data.</text>
</comment>